<feature type="transmembrane region" description="Helical" evidence="12">
    <location>
        <begin position="89"/>
        <end position="109"/>
    </location>
</feature>
<dbReference type="CDD" id="cd04592">
    <property type="entry name" value="CBS_pair_voltage-gated_CLC_euk_bac"/>
    <property type="match status" value="1"/>
</dbReference>
<feature type="transmembrane region" description="Helical" evidence="12">
    <location>
        <begin position="340"/>
        <end position="362"/>
    </location>
</feature>
<comment type="similarity">
    <text evidence="2 12">Belongs to the chloride channel (TC 2.A.49) family.</text>
</comment>
<dbReference type="InterPro" id="IPR050368">
    <property type="entry name" value="ClC-type_chloride_channel"/>
</dbReference>
<evidence type="ECO:0000256" key="12">
    <source>
        <dbReference type="RuleBase" id="RU361221"/>
    </source>
</evidence>
<keyword evidence="11" id="KW-0129">CBS domain</keyword>
<evidence type="ECO:0000256" key="5">
    <source>
        <dbReference type="ARBA" id="ARBA00022989"/>
    </source>
</evidence>
<accession>A0A2U1NTR3</accession>
<keyword evidence="16" id="KW-1185">Reference proteome</keyword>
<keyword evidence="7 12" id="KW-0472">Membrane</keyword>
<dbReference type="EMBL" id="PKPP01002212">
    <property type="protein sequence ID" value="PWA76861.1"/>
    <property type="molecule type" value="Genomic_DNA"/>
</dbReference>
<dbReference type="SUPFAM" id="SSF81340">
    <property type="entry name" value="Clc chloride channel"/>
    <property type="match status" value="1"/>
</dbReference>
<comment type="caution">
    <text evidence="12">Lacks conserved residue(s) required for the propagation of feature annotation.</text>
</comment>
<dbReference type="InterPro" id="IPR000644">
    <property type="entry name" value="CBS_dom"/>
</dbReference>
<protein>
    <recommendedName>
        <fullName evidence="12">Chloride channel protein</fullName>
    </recommendedName>
</protein>
<evidence type="ECO:0000256" key="3">
    <source>
        <dbReference type="ARBA" id="ARBA00022448"/>
    </source>
</evidence>
<evidence type="ECO:0000256" key="13">
    <source>
        <dbReference type="SAM" id="MobiDB-lite"/>
    </source>
</evidence>
<dbReference type="Pfam" id="PF00571">
    <property type="entry name" value="CBS"/>
    <property type="match status" value="1"/>
</dbReference>
<keyword evidence="8" id="KW-0869">Chloride channel</keyword>
<evidence type="ECO:0000256" key="11">
    <source>
        <dbReference type="PROSITE-ProRule" id="PRU00703"/>
    </source>
</evidence>
<dbReference type="CDD" id="cd00400">
    <property type="entry name" value="Voltage_gated_ClC"/>
    <property type="match status" value="1"/>
</dbReference>
<evidence type="ECO:0000256" key="7">
    <source>
        <dbReference type="ARBA" id="ARBA00023136"/>
    </source>
</evidence>
<dbReference type="InterPro" id="IPR014743">
    <property type="entry name" value="Cl-channel_core"/>
</dbReference>
<comment type="caution">
    <text evidence="15">The sequence shown here is derived from an EMBL/GenBank/DDBJ whole genome shotgun (WGS) entry which is preliminary data.</text>
</comment>
<dbReference type="STRING" id="35608.A0A2U1NTR3"/>
<evidence type="ECO:0000313" key="15">
    <source>
        <dbReference type="EMBL" id="PWA76861.1"/>
    </source>
</evidence>
<evidence type="ECO:0000256" key="6">
    <source>
        <dbReference type="ARBA" id="ARBA00023065"/>
    </source>
</evidence>
<dbReference type="GO" id="GO:0005254">
    <property type="term" value="F:chloride channel activity"/>
    <property type="evidence" value="ECO:0007669"/>
    <property type="project" value="UniProtKB-UniRule"/>
</dbReference>
<keyword evidence="4 12" id="KW-0812">Transmembrane</keyword>
<name>A0A2U1NTR3_ARTAN</name>
<dbReference type="GO" id="GO:0034707">
    <property type="term" value="C:chloride channel complex"/>
    <property type="evidence" value="ECO:0007669"/>
    <property type="project" value="UniProtKB-KW"/>
</dbReference>
<dbReference type="InterPro" id="IPR046342">
    <property type="entry name" value="CBS_dom_sf"/>
</dbReference>
<gene>
    <name evidence="15" type="ORF">CTI12_AA228730</name>
</gene>
<evidence type="ECO:0000313" key="16">
    <source>
        <dbReference type="Proteomes" id="UP000245207"/>
    </source>
</evidence>
<proteinExistence type="inferred from homology"/>
<evidence type="ECO:0000256" key="4">
    <source>
        <dbReference type="ARBA" id="ARBA00022692"/>
    </source>
</evidence>
<evidence type="ECO:0000256" key="8">
    <source>
        <dbReference type="ARBA" id="ARBA00023173"/>
    </source>
</evidence>
<dbReference type="InterPro" id="IPR001807">
    <property type="entry name" value="ClC"/>
</dbReference>
<keyword evidence="9 12" id="KW-0868">Chloride</keyword>
<dbReference type="Gene3D" id="3.10.580.10">
    <property type="entry name" value="CBS-domain"/>
    <property type="match status" value="1"/>
</dbReference>
<keyword evidence="10" id="KW-0407">Ion channel</keyword>
<keyword evidence="6 12" id="KW-0406">Ion transport</keyword>
<feature type="domain" description="CBS" evidence="14">
    <location>
        <begin position="521"/>
        <end position="580"/>
    </location>
</feature>
<keyword evidence="3 12" id="KW-0813">Transport</keyword>
<dbReference type="OrthoDB" id="4564at2759"/>
<comment type="subcellular location">
    <subcellularLocation>
        <location evidence="1 12">Membrane</location>
        <topology evidence="1 12">Multi-pass membrane protein</topology>
    </subcellularLocation>
</comment>
<dbReference type="Proteomes" id="UP000245207">
    <property type="component" value="Unassembled WGS sequence"/>
</dbReference>
<evidence type="ECO:0000256" key="9">
    <source>
        <dbReference type="ARBA" id="ARBA00023214"/>
    </source>
</evidence>
<dbReference type="AlphaFoldDB" id="A0A2U1NTR3"/>
<organism evidence="15 16">
    <name type="scientific">Artemisia annua</name>
    <name type="common">Sweet wormwood</name>
    <dbReference type="NCBI Taxonomy" id="35608"/>
    <lineage>
        <taxon>Eukaryota</taxon>
        <taxon>Viridiplantae</taxon>
        <taxon>Streptophyta</taxon>
        <taxon>Embryophyta</taxon>
        <taxon>Tracheophyta</taxon>
        <taxon>Spermatophyta</taxon>
        <taxon>Magnoliopsida</taxon>
        <taxon>eudicotyledons</taxon>
        <taxon>Gunneridae</taxon>
        <taxon>Pentapetalae</taxon>
        <taxon>asterids</taxon>
        <taxon>campanulids</taxon>
        <taxon>Asterales</taxon>
        <taxon>Asteraceae</taxon>
        <taxon>Asteroideae</taxon>
        <taxon>Anthemideae</taxon>
        <taxon>Artemisiinae</taxon>
        <taxon>Artemisia</taxon>
    </lineage>
</organism>
<dbReference type="GO" id="GO:0009535">
    <property type="term" value="C:chloroplast thylakoid membrane"/>
    <property type="evidence" value="ECO:0007669"/>
    <property type="project" value="TreeGrafter"/>
</dbReference>
<dbReference type="PANTHER" id="PTHR43427">
    <property type="entry name" value="CHLORIDE CHANNEL PROTEIN CLC-E"/>
    <property type="match status" value="1"/>
</dbReference>
<feature type="region of interest" description="Disordered" evidence="13">
    <location>
        <begin position="458"/>
        <end position="483"/>
    </location>
</feature>
<evidence type="ECO:0000259" key="14">
    <source>
        <dbReference type="PROSITE" id="PS51371"/>
    </source>
</evidence>
<evidence type="ECO:0000256" key="10">
    <source>
        <dbReference type="ARBA" id="ARBA00023303"/>
    </source>
</evidence>
<keyword evidence="5 12" id="KW-1133">Transmembrane helix</keyword>
<evidence type="ECO:0000256" key="2">
    <source>
        <dbReference type="ARBA" id="ARBA00009476"/>
    </source>
</evidence>
<dbReference type="Gene3D" id="1.10.3080.10">
    <property type="entry name" value="Clc chloride channel"/>
    <property type="match status" value="2"/>
</dbReference>
<dbReference type="PRINTS" id="PR00762">
    <property type="entry name" value="CLCHANNEL"/>
</dbReference>
<evidence type="ECO:0000256" key="1">
    <source>
        <dbReference type="ARBA" id="ARBA00004141"/>
    </source>
</evidence>
<feature type="transmembrane region" description="Helical" evidence="12">
    <location>
        <begin position="369"/>
        <end position="387"/>
    </location>
</feature>
<feature type="domain" description="CBS" evidence="14">
    <location>
        <begin position="595"/>
        <end position="655"/>
    </location>
</feature>
<reference evidence="15 16" key="1">
    <citation type="journal article" date="2018" name="Mol. Plant">
        <title>The genome of Artemisia annua provides insight into the evolution of Asteraceae family and artemisinin biosynthesis.</title>
        <authorList>
            <person name="Shen Q."/>
            <person name="Zhang L."/>
            <person name="Liao Z."/>
            <person name="Wang S."/>
            <person name="Yan T."/>
            <person name="Shi P."/>
            <person name="Liu M."/>
            <person name="Fu X."/>
            <person name="Pan Q."/>
            <person name="Wang Y."/>
            <person name="Lv Z."/>
            <person name="Lu X."/>
            <person name="Zhang F."/>
            <person name="Jiang W."/>
            <person name="Ma Y."/>
            <person name="Chen M."/>
            <person name="Hao X."/>
            <person name="Li L."/>
            <person name="Tang Y."/>
            <person name="Lv G."/>
            <person name="Zhou Y."/>
            <person name="Sun X."/>
            <person name="Brodelius P.E."/>
            <person name="Rose J.K.C."/>
            <person name="Tang K."/>
        </authorList>
    </citation>
    <scope>NUCLEOTIDE SEQUENCE [LARGE SCALE GENOMIC DNA]</scope>
    <source>
        <strain evidence="16">cv. Huhao1</strain>
        <tissue evidence="15">Leaf</tissue>
    </source>
</reference>
<dbReference type="SUPFAM" id="SSF54631">
    <property type="entry name" value="CBS-domain pair"/>
    <property type="match status" value="1"/>
</dbReference>
<dbReference type="PANTHER" id="PTHR43427:SF6">
    <property type="entry name" value="CHLORIDE CHANNEL PROTEIN CLC-E"/>
    <property type="match status" value="1"/>
</dbReference>
<feature type="transmembrane region" description="Helical" evidence="12">
    <location>
        <begin position="295"/>
        <end position="320"/>
    </location>
</feature>
<dbReference type="PROSITE" id="PS51371">
    <property type="entry name" value="CBS"/>
    <property type="match status" value="2"/>
</dbReference>
<sequence>MGWTLVRAYGYTPSLGRSSSLVFGSFHHHHPQGRRSRCRRSGHVSFNSFSSSWRRRKMVITRASPSPPDEKSNTKEQHQGGVVVGSNGIIISACFVGLLTGLSVVLFNYGVHEIRDVCWDGIPSREGLRPGLTNENTWERIVLIPTFGGLVVSLLNTLRTSALLSPDGDDDDKQADSGSIKAVVLKPLLKAVAAAVTLGTGNSLGPEGPSVDIGFNAAVAGCFFAVESVLWPSPNSESSLSLTNTTSTVILSAVIASVVSEIGLGSEPAFIVPDYDFRSATATDKIQKTFAMPKAVFPIVGGFTVGLTALIYPEVLYWGFENVDTLLESRPFVKGLPVDILLQLVVVKIVATSFCRACGLVGGYYAPSLFIGAATGMAYGKVFASLISQINPVIHLSGMEVATPQAYGLVGMAATLAGVCQVPLTAVLLLFELTHDYRIVLPLLGAVGLSSWITSRSTRRKDGAGNNLLKEKEDTPTQQPETLSYDPNTLLSFNDELSLVTNNFNGNTEYMTKKLLVSQAMKTQYVTVLMTTMLTEVVALMLAEKQSCAMIVDDDNLLVGLLTLGEIQEFCKLSKEKSKLPQELTVSEVCSLNNMCQFPHTVTPMMNLYSAEMIMNKHGTAQLPVISEHVADLPVGILDRERLWRQANTLSGFPNLMTSREIDLDGGISSDYRQCALSVATAVQTEDASKNYAEPPMSNDS</sequence>
<dbReference type="Pfam" id="PF00654">
    <property type="entry name" value="Voltage_CLC"/>
    <property type="match status" value="1"/>
</dbReference>
<feature type="transmembrane region" description="Helical" evidence="12">
    <location>
        <begin position="407"/>
        <end position="431"/>
    </location>
</feature>